<dbReference type="SMART" id="SM00364">
    <property type="entry name" value="LRR_BAC"/>
    <property type="match status" value="4"/>
</dbReference>
<evidence type="ECO:0000256" key="2">
    <source>
        <dbReference type="ARBA" id="ARBA00022737"/>
    </source>
</evidence>
<dbReference type="PROSITE" id="PS51450">
    <property type="entry name" value="LRR"/>
    <property type="match status" value="2"/>
</dbReference>
<dbReference type="SUPFAM" id="SSF52047">
    <property type="entry name" value="RNI-like"/>
    <property type="match status" value="2"/>
</dbReference>
<gene>
    <name evidence="3" type="ORF">ACFORL_07380</name>
</gene>
<keyword evidence="2" id="KW-0677">Repeat</keyword>
<protein>
    <submittedName>
        <fullName evidence="3">Uncharacterized protein</fullName>
    </submittedName>
</protein>
<evidence type="ECO:0000313" key="3">
    <source>
        <dbReference type="EMBL" id="MFC3908897.1"/>
    </source>
</evidence>
<proteinExistence type="predicted"/>
<comment type="caution">
    <text evidence="3">The sequence shown here is derived from an EMBL/GenBank/DDBJ whole genome shotgun (WGS) entry which is preliminary data.</text>
</comment>
<dbReference type="InterPro" id="IPR050333">
    <property type="entry name" value="SLRP"/>
</dbReference>
<evidence type="ECO:0000256" key="1">
    <source>
        <dbReference type="ARBA" id="ARBA00022614"/>
    </source>
</evidence>
<dbReference type="InterPro" id="IPR032675">
    <property type="entry name" value="LRR_dom_sf"/>
</dbReference>
<dbReference type="InterPro" id="IPR001611">
    <property type="entry name" value="Leu-rich_rpt"/>
</dbReference>
<dbReference type="Pfam" id="PF13516">
    <property type="entry name" value="LRR_6"/>
    <property type="match status" value="2"/>
</dbReference>
<dbReference type="RefSeq" id="WP_382342612.1">
    <property type="nucleotide sequence ID" value="NZ_JBHSAB010000014.1"/>
</dbReference>
<dbReference type="PANTHER" id="PTHR45712:SF22">
    <property type="entry name" value="INSULIN-LIKE GROWTH FACTOR-BINDING PROTEIN COMPLEX ACID LABILE SUBUNIT"/>
    <property type="match status" value="1"/>
</dbReference>
<sequence length="1028" mass="116488">MSLNEMQALRGNIAGFWSSIKENILSLNLEGNQFGLEKQPDRIITLLQALHKKLRALDLGYNLFSRHPADFLIRILRELPPLLDILVLDGNELHKVENLALVLKAVPTSVNHLSLQKNGFMVQEPQAERETKLNQFLSDLKSLPPNIIQLNLSDNGFTSKDMLKIRAALPKTVRHVFFEQGSLEANVKYTYLNLRNNNLAQESQASLKSLLAIFSSDVENLSLADNQLGKMTKECAKTLFEYPFNRLKTLELQNNGLIEQQHLAPYLVNICKNLQSLDLSGNQLGEHGFLFTGIIARLQRLTHLNLSNNGLGYIRDSNELKYGLPFSLPHNLIFLDLSRNNLDRVPDLDLIFAEITAPLIELNLAGNHLARQTNEISETTETGNPDSDIVDKLIKIIRAIPGTVQKLNLSSNGLEELSVQDLIRILSSLPGNIIELNLGKEIFVEEKLLIILASLPPSVKIVVLDKAYNPIAEIADFCLRCLKTNLEILEFNLKGLSLHSELRKAIITGDWPYDQSLQSLLKALLLTGRVGNDNSEFNTLPADKIEERHIDMAVDFLLKAAANPALRPYAEQELWRLKGAYSYHSVKQLNLPAKYRRENAEAPVIFAPHNPDSPRKDRYLSLISQNLSQESASKLQTRLDDLPSEVEQLYLGNTSLGDLSDECAQILFNRPFNKLEGLELCNNDLYKQQNLPHYLRTIGNTLKYLNLAENQLGRSPCFTDVIANLNKDLLHLNLSGNQLGALKPEVLVNSLVRHMPPHLEYLDLSDNQLALIPFDKLIYLISRLPRSITRINLCYNNFSQEARMAIVASLPPGIDIIADPPPEPSHEAARDTANYCMERLKISINNAVKHCDDWNTDYRSQQGIEYRLKIFYSVLPKILPDISLNKELRQAIIWQDLPYAPSYQWLFKALVLTGKIGNNGPEYKARMSPEEGEEQRIHMAIDYLIKAAGNAYLKAITDQELWQIKDAFADKYPSVQRKLERLHLPARFNNQKPEEHQTSMRHYIDEHRFFSQYAATADCAMPPIQLVL</sequence>
<dbReference type="EMBL" id="JBHSAB010000014">
    <property type="protein sequence ID" value="MFC3908897.1"/>
    <property type="molecule type" value="Genomic_DNA"/>
</dbReference>
<keyword evidence="4" id="KW-1185">Reference proteome</keyword>
<keyword evidence="1" id="KW-0433">Leucine-rich repeat</keyword>
<dbReference type="PANTHER" id="PTHR45712">
    <property type="entry name" value="AGAP008170-PA"/>
    <property type="match status" value="1"/>
</dbReference>
<evidence type="ECO:0000313" key="4">
    <source>
        <dbReference type="Proteomes" id="UP001595758"/>
    </source>
</evidence>
<dbReference type="Gene3D" id="3.80.10.10">
    <property type="entry name" value="Ribonuclease Inhibitor"/>
    <property type="match status" value="4"/>
</dbReference>
<accession>A0ABV8CFC8</accession>
<reference evidence="4" key="1">
    <citation type="journal article" date="2019" name="Int. J. Syst. Evol. Microbiol.">
        <title>The Global Catalogue of Microorganisms (GCM) 10K type strain sequencing project: providing services to taxonomists for standard genome sequencing and annotation.</title>
        <authorList>
            <consortium name="The Broad Institute Genomics Platform"/>
            <consortium name="The Broad Institute Genome Sequencing Center for Infectious Disease"/>
            <person name="Wu L."/>
            <person name="Ma J."/>
        </authorList>
    </citation>
    <scope>NUCLEOTIDE SEQUENCE [LARGE SCALE GENOMIC DNA]</scope>
    <source>
        <strain evidence="4">CCUG 59858</strain>
    </source>
</reference>
<organism evidence="3 4">
    <name type="scientific">Legionella dresdenensis</name>
    <dbReference type="NCBI Taxonomy" id="450200"/>
    <lineage>
        <taxon>Bacteria</taxon>
        <taxon>Pseudomonadati</taxon>
        <taxon>Pseudomonadota</taxon>
        <taxon>Gammaproteobacteria</taxon>
        <taxon>Legionellales</taxon>
        <taxon>Legionellaceae</taxon>
        <taxon>Legionella</taxon>
    </lineage>
</organism>
<dbReference type="Proteomes" id="UP001595758">
    <property type="component" value="Unassembled WGS sequence"/>
</dbReference>
<name>A0ABV8CFC8_9GAMM</name>